<evidence type="ECO:0000259" key="2">
    <source>
        <dbReference type="Pfam" id="PF07773"/>
    </source>
</evidence>
<reference evidence="3" key="2">
    <citation type="submission" date="2025-09" db="UniProtKB">
        <authorList>
            <consortium name="Ensembl"/>
        </authorList>
    </citation>
    <scope>IDENTIFICATION</scope>
</reference>
<dbReference type="InterPro" id="IPR011677">
    <property type="entry name" value="TCTN1-3_dom"/>
</dbReference>
<organism evidence="3 4">
    <name type="scientific">Mola mola</name>
    <name type="common">Ocean sunfish</name>
    <name type="synonym">Tetraodon mola</name>
    <dbReference type="NCBI Taxonomy" id="94237"/>
    <lineage>
        <taxon>Eukaryota</taxon>
        <taxon>Metazoa</taxon>
        <taxon>Chordata</taxon>
        <taxon>Craniata</taxon>
        <taxon>Vertebrata</taxon>
        <taxon>Euteleostomi</taxon>
        <taxon>Actinopterygii</taxon>
        <taxon>Neopterygii</taxon>
        <taxon>Teleostei</taxon>
        <taxon>Neoteleostei</taxon>
        <taxon>Acanthomorphata</taxon>
        <taxon>Eupercaria</taxon>
        <taxon>Tetraodontiformes</taxon>
        <taxon>Molidae</taxon>
        <taxon>Mola</taxon>
    </lineage>
</organism>
<dbReference type="STRING" id="94237.ENSMMOP00000001616"/>
<reference evidence="3" key="1">
    <citation type="submission" date="2025-08" db="UniProtKB">
        <authorList>
            <consortium name="Ensembl"/>
        </authorList>
    </citation>
    <scope>IDENTIFICATION</scope>
</reference>
<sequence length="278" mass="30414">VASVILQSVNGTQTELQISGGENLNPFLLNPTLCANVVLKVSFVIMYNPAGEIANVTLSVVLGFVREDALPLQQEFHIKFVQEEVTVHYSGNPGYVVGLPLVAGTRTAEYPSYTLSLLRSTEDQVCLQGQHQRSPVLFDVDYVSGCTLRLEDVDNCSLVSQTLLNILRGAKYPQYVASFGNSPLDSTLDWVPIQSNFNLGVKIEWTKYGSLVNPHAQIVSKCEDFGVMEWGELIRTFKLAEAGTTTSPATSASEINYLMPDLNCPPFGSSAKSLWTID</sequence>
<dbReference type="InterPro" id="IPR040354">
    <property type="entry name" value="TCTN1-3"/>
</dbReference>
<accession>A0A3Q3VKK7</accession>
<evidence type="ECO:0000313" key="4">
    <source>
        <dbReference type="Proteomes" id="UP000261620"/>
    </source>
</evidence>
<dbReference type="PANTHER" id="PTHR14611:SF1">
    <property type="entry name" value="TECTONIC-1"/>
    <property type="match status" value="1"/>
</dbReference>
<dbReference type="PANTHER" id="PTHR14611">
    <property type="entry name" value="TECTONIC FAMILY MEMBER"/>
    <property type="match status" value="1"/>
</dbReference>
<name>A0A3Q3VKK7_MOLML</name>
<dbReference type="GO" id="GO:0060271">
    <property type="term" value="P:cilium assembly"/>
    <property type="evidence" value="ECO:0007669"/>
    <property type="project" value="TreeGrafter"/>
</dbReference>
<protein>
    <recommendedName>
        <fullName evidence="2">Tectonic-1-3 domain-containing protein</fullName>
    </recommendedName>
</protein>
<feature type="domain" description="Tectonic-1-3" evidence="2">
    <location>
        <begin position="91"/>
        <end position="219"/>
    </location>
</feature>
<dbReference type="Pfam" id="PF07773">
    <property type="entry name" value="TCTN_DUF1619"/>
    <property type="match status" value="2"/>
</dbReference>
<proteinExistence type="predicted"/>
<dbReference type="Proteomes" id="UP000261620">
    <property type="component" value="Unplaced"/>
</dbReference>
<evidence type="ECO:0000313" key="3">
    <source>
        <dbReference type="Ensembl" id="ENSMMOP00000001616.1"/>
    </source>
</evidence>
<dbReference type="AlphaFoldDB" id="A0A3Q3VKK7"/>
<feature type="domain" description="Tectonic-1-3" evidence="2">
    <location>
        <begin position="3"/>
        <end position="82"/>
    </location>
</feature>
<dbReference type="GO" id="GO:0036038">
    <property type="term" value="C:MKS complex"/>
    <property type="evidence" value="ECO:0007669"/>
    <property type="project" value="TreeGrafter"/>
</dbReference>
<comment type="subunit">
    <text evidence="1">Part of the tectonic-like complex (also named B9 complex).</text>
</comment>
<evidence type="ECO:0000256" key="1">
    <source>
        <dbReference type="ARBA" id="ARBA00011495"/>
    </source>
</evidence>
<dbReference type="GO" id="GO:1904491">
    <property type="term" value="P:protein localization to ciliary transition zone"/>
    <property type="evidence" value="ECO:0007669"/>
    <property type="project" value="TreeGrafter"/>
</dbReference>
<keyword evidence="4" id="KW-1185">Reference proteome</keyword>
<dbReference type="Ensembl" id="ENSMMOT00000001646.1">
    <property type="protein sequence ID" value="ENSMMOP00000001616.1"/>
    <property type="gene ID" value="ENSMMOG00000001355.1"/>
</dbReference>